<comment type="cofactor">
    <cofactor evidence="1">
        <name>pantetheine 4'-phosphate</name>
        <dbReference type="ChEBI" id="CHEBI:47942"/>
    </cofactor>
</comment>
<dbReference type="FunFam" id="3.40.50.12780:FF:000012">
    <property type="entry name" value="Non-ribosomal peptide synthetase"/>
    <property type="match status" value="1"/>
</dbReference>
<dbReference type="PRINTS" id="PR00154">
    <property type="entry name" value="AMPBINDING"/>
</dbReference>
<feature type="non-terminal residue" evidence="6">
    <location>
        <position position="408"/>
    </location>
</feature>
<accession>A0A1M6VV67</accession>
<dbReference type="PANTHER" id="PTHR45527">
    <property type="entry name" value="NONRIBOSOMAL PEPTIDE SYNTHETASE"/>
    <property type="match status" value="1"/>
</dbReference>
<comment type="similarity">
    <text evidence="2">Belongs to the ATP-dependent AMP-binding enzyme family.</text>
</comment>
<dbReference type="InterPro" id="IPR045851">
    <property type="entry name" value="AMP-bd_C_sf"/>
</dbReference>
<feature type="non-terminal residue" evidence="6">
    <location>
        <position position="1"/>
    </location>
</feature>
<dbReference type="PANTHER" id="PTHR45527:SF1">
    <property type="entry name" value="FATTY ACID SYNTHASE"/>
    <property type="match status" value="1"/>
</dbReference>
<evidence type="ECO:0000313" key="6">
    <source>
        <dbReference type="EMBL" id="SHK85304.1"/>
    </source>
</evidence>
<dbReference type="FunFam" id="3.40.50.980:FF:000001">
    <property type="entry name" value="Non-ribosomal peptide synthetase"/>
    <property type="match status" value="1"/>
</dbReference>
<dbReference type="GO" id="GO:0031177">
    <property type="term" value="F:phosphopantetheine binding"/>
    <property type="evidence" value="ECO:0007669"/>
    <property type="project" value="TreeGrafter"/>
</dbReference>
<protein>
    <submittedName>
        <fullName evidence="6">Amino acid adenylation domain-containing protein</fullName>
    </submittedName>
</protein>
<sequence>KKITYRELNERSNALARTLRKKGVRRDEIVGIMVERSIELIVGIVGILKSGAAYLAIDPSHPEDRIQYMIDDSKMNILLTEKKLSEKVKLNGEKVYLENEEVYSKDLRNIKNVNEASDLAYVIYTSGSTGKPKGVMVEHKELVNYIMFTRDKYFNQKDLKMPLYTSVAFDLTITSIFAPIISGNTIVIYKEKETDKLIEKVFTNDNEIIKVTPAHLNFLMNIENVNKSIKKLIVGGEELKENLAQNISKLFDYDIEIINEYGPTEATVGCITHNYDHNKSYKNSVLIGKPINNTGVYIVDSNNKIVPIGVMGELCISGDGLARGYLNRPDLTAEKFIENPYKPGERMYKTGDLARWLPDGNIEFLGRIDHQVKIRGFRIELGEIETRLLEVEGINEVIVIDKEKDGDK</sequence>
<dbReference type="InterPro" id="IPR020459">
    <property type="entry name" value="AMP-binding"/>
</dbReference>
<dbReference type="EMBL" id="FQZB01000038">
    <property type="protein sequence ID" value="SHK85304.1"/>
    <property type="molecule type" value="Genomic_DNA"/>
</dbReference>
<dbReference type="GO" id="GO:0043041">
    <property type="term" value="P:amino acid activation for nonribosomal peptide biosynthetic process"/>
    <property type="evidence" value="ECO:0007669"/>
    <property type="project" value="TreeGrafter"/>
</dbReference>
<feature type="domain" description="AMP-dependent synthetase/ligase" evidence="5">
    <location>
        <begin position="2"/>
        <end position="326"/>
    </location>
</feature>
<evidence type="ECO:0000256" key="3">
    <source>
        <dbReference type="ARBA" id="ARBA00022450"/>
    </source>
</evidence>
<dbReference type="Gene3D" id="2.30.38.10">
    <property type="entry name" value="Luciferase, Domain 3"/>
    <property type="match status" value="1"/>
</dbReference>
<dbReference type="OrthoDB" id="9778383at2"/>
<dbReference type="GO" id="GO:0044550">
    <property type="term" value="P:secondary metabolite biosynthetic process"/>
    <property type="evidence" value="ECO:0007669"/>
    <property type="project" value="TreeGrafter"/>
</dbReference>
<keyword evidence="7" id="KW-1185">Reference proteome</keyword>
<dbReference type="GO" id="GO:0005829">
    <property type="term" value="C:cytosol"/>
    <property type="evidence" value="ECO:0007669"/>
    <property type="project" value="TreeGrafter"/>
</dbReference>
<keyword evidence="4" id="KW-0597">Phosphoprotein</keyword>
<evidence type="ECO:0000256" key="1">
    <source>
        <dbReference type="ARBA" id="ARBA00001957"/>
    </source>
</evidence>
<evidence type="ECO:0000256" key="4">
    <source>
        <dbReference type="ARBA" id="ARBA00022553"/>
    </source>
</evidence>
<evidence type="ECO:0000256" key="2">
    <source>
        <dbReference type="ARBA" id="ARBA00006432"/>
    </source>
</evidence>
<dbReference type="RefSeq" id="WP_143152557.1">
    <property type="nucleotide sequence ID" value="NZ_FQZB01000038.1"/>
</dbReference>
<dbReference type="InterPro" id="IPR020845">
    <property type="entry name" value="AMP-binding_CS"/>
</dbReference>
<dbReference type="FunFam" id="2.30.38.10:FF:000001">
    <property type="entry name" value="Non-ribosomal peptide synthetase PvdI"/>
    <property type="match status" value="1"/>
</dbReference>
<reference evidence="6 7" key="1">
    <citation type="submission" date="2016-11" db="EMBL/GenBank/DDBJ databases">
        <authorList>
            <person name="Jaros S."/>
            <person name="Januszkiewicz K."/>
            <person name="Wedrychowicz H."/>
        </authorList>
    </citation>
    <scope>NUCLEOTIDE SEQUENCE [LARGE SCALE GENOMIC DNA]</scope>
    <source>
        <strain evidence="6 7">DSM 21758</strain>
    </source>
</reference>
<dbReference type="InterPro" id="IPR000873">
    <property type="entry name" value="AMP-dep_synth/lig_dom"/>
</dbReference>
<dbReference type="Gene3D" id="3.40.50.980">
    <property type="match status" value="2"/>
</dbReference>
<evidence type="ECO:0000259" key="5">
    <source>
        <dbReference type="Pfam" id="PF00501"/>
    </source>
</evidence>
<dbReference type="AlphaFoldDB" id="A0A1M6VV67"/>
<dbReference type="SUPFAM" id="SSF56801">
    <property type="entry name" value="Acetyl-CoA synthetase-like"/>
    <property type="match status" value="1"/>
</dbReference>
<keyword evidence="3" id="KW-0596">Phosphopantetheine</keyword>
<organism evidence="6 7">
    <name type="scientific">Clostridium cavendishii DSM 21758</name>
    <dbReference type="NCBI Taxonomy" id="1121302"/>
    <lineage>
        <taxon>Bacteria</taxon>
        <taxon>Bacillati</taxon>
        <taxon>Bacillota</taxon>
        <taxon>Clostridia</taxon>
        <taxon>Eubacteriales</taxon>
        <taxon>Clostridiaceae</taxon>
        <taxon>Clostridium</taxon>
    </lineage>
</organism>
<evidence type="ECO:0000313" key="7">
    <source>
        <dbReference type="Proteomes" id="UP000184310"/>
    </source>
</evidence>
<dbReference type="PROSITE" id="PS00455">
    <property type="entry name" value="AMP_BINDING"/>
    <property type="match status" value="1"/>
</dbReference>
<dbReference type="Gene3D" id="3.30.300.30">
    <property type="match status" value="1"/>
</dbReference>
<dbReference type="InterPro" id="IPR010071">
    <property type="entry name" value="AA_adenyl_dom"/>
</dbReference>
<dbReference type="Proteomes" id="UP000184310">
    <property type="component" value="Unassembled WGS sequence"/>
</dbReference>
<dbReference type="STRING" id="1121302.SAMN02745163_04575"/>
<name>A0A1M6VV67_9CLOT</name>
<gene>
    <name evidence="6" type="ORF">SAMN02745163_04575</name>
</gene>
<proteinExistence type="inferred from homology"/>
<dbReference type="NCBIfam" id="TIGR01733">
    <property type="entry name" value="AA-adenyl-dom"/>
    <property type="match status" value="1"/>
</dbReference>
<dbReference type="Pfam" id="PF00501">
    <property type="entry name" value="AMP-binding"/>
    <property type="match status" value="1"/>
</dbReference>